<gene>
    <name evidence="3" type="ORF">JIN78_11270</name>
</gene>
<feature type="domain" description="3-keto-alpha-glucoside-1,2-lyase/3-keto-2-hydroxy-glucal hydratase" evidence="2">
    <location>
        <begin position="33"/>
        <end position="212"/>
    </location>
</feature>
<evidence type="ECO:0000313" key="3">
    <source>
        <dbReference type="EMBL" id="MBK1834642.1"/>
    </source>
</evidence>
<proteinExistence type="predicted"/>
<feature type="signal peptide" evidence="1">
    <location>
        <begin position="1"/>
        <end position="24"/>
    </location>
</feature>
<evidence type="ECO:0000256" key="1">
    <source>
        <dbReference type="SAM" id="SignalP"/>
    </source>
</evidence>
<protein>
    <submittedName>
        <fullName evidence="3">DUF1080 domain-containing protein</fullName>
    </submittedName>
</protein>
<evidence type="ECO:0000313" key="4">
    <source>
        <dbReference type="Proteomes" id="UP000604083"/>
    </source>
</evidence>
<dbReference type="Proteomes" id="UP000604083">
    <property type="component" value="Unassembled WGS sequence"/>
</dbReference>
<dbReference type="EMBL" id="JAENIO010000028">
    <property type="protein sequence ID" value="MBK1834642.1"/>
    <property type="molecule type" value="Genomic_DNA"/>
</dbReference>
<reference evidence="3" key="1">
    <citation type="submission" date="2021-01" db="EMBL/GenBank/DDBJ databases">
        <title>Modified the classification status of verrucomicrobia.</title>
        <authorList>
            <person name="Feng X."/>
        </authorList>
    </citation>
    <scope>NUCLEOTIDE SEQUENCE</scope>
    <source>
        <strain evidence="3">KCTC 12986</strain>
    </source>
</reference>
<dbReference type="Pfam" id="PF06439">
    <property type="entry name" value="3keto-disac_hyd"/>
    <property type="match status" value="1"/>
</dbReference>
<feature type="chain" id="PRO_5037257257" evidence="1">
    <location>
        <begin position="25"/>
        <end position="214"/>
    </location>
</feature>
<name>A0A934RRL9_9BACT</name>
<sequence length="214" mass="23877">MMKVKKISASLGGGLMALLLGAAASGQEQEEGFLSLMDGQSFHGWKKSTENEETWQIEDGAFVAAGPRSHLFYEGDGEPFKDFHLKVEVMTEEKANGGIYFHTEYQAEGWPRVGFENQVNVSHGDWKKTGSLYDVVNVGQVTVEDGQWWLQEIIVQGRTVTIKIDGEVLYQYTEPEGAQAGESFTRKLAEGTFALQAHDPGSVIRYRNIRVKRL</sequence>
<dbReference type="InterPro" id="IPR010496">
    <property type="entry name" value="AL/BT2_dom"/>
</dbReference>
<keyword evidence="1" id="KW-0732">Signal</keyword>
<dbReference type="GO" id="GO:0016787">
    <property type="term" value="F:hydrolase activity"/>
    <property type="evidence" value="ECO:0007669"/>
    <property type="project" value="InterPro"/>
</dbReference>
<dbReference type="AlphaFoldDB" id="A0A934RRL9"/>
<dbReference type="RefSeq" id="WP_377174416.1">
    <property type="nucleotide sequence ID" value="NZ_JBHUJA010000032.1"/>
</dbReference>
<accession>A0A934RRL9</accession>
<dbReference type="Gene3D" id="2.60.120.560">
    <property type="entry name" value="Exo-inulinase, domain 1"/>
    <property type="match status" value="1"/>
</dbReference>
<comment type="caution">
    <text evidence="3">The sequence shown here is derived from an EMBL/GenBank/DDBJ whole genome shotgun (WGS) entry which is preliminary data.</text>
</comment>
<evidence type="ECO:0000259" key="2">
    <source>
        <dbReference type="Pfam" id="PF06439"/>
    </source>
</evidence>
<keyword evidence="4" id="KW-1185">Reference proteome</keyword>
<organism evidence="3 4">
    <name type="scientific">Roseibacillus ishigakijimensis</name>
    <dbReference type="NCBI Taxonomy" id="454146"/>
    <lineage>
        <taxon>Bacteria</taxon>
        <taxon>Pseudomonadati</taxon>
        <taxon>Verrucomicrobiota</taxon>
        <taxon>Verrucomicrobiia</taxon>
        <taxon>Verrucomicrobiales</taxon>
        <taxon>Verrucomicrobiaceae</taxon>
        <taxon>Roseibacillus</taxon>
    </lineage>
</organism>